<dbReference type="RefSeq" id="WP_142014159.1">
    <property type="nucleotide sequence ID" value="NZ_VFPD01000001.1"/>
</dbReference>
<evidence type="ECO:0000313" key="1">
    <source>
        <dbReference type="EMBL" id="TQM20547.1"/>
    </source>
</evidence>
<sequence length="414" mass="47796">MKGILFIAILAFSVIASCQKKEQTIIDNSKNITMETPQCLQSQLQAGFSAEKSETDYPNYNYNETDLDCSIPILESELSKKGYRSPSTEEFIKKVFDIFNRKIDYDMATKYVYLDGNNLCNKSITYNRNSDDEMTPKSYYIVKNNKFITELFAIPEITDYSKVFPESKNFEDNVKKIQNEVSITKWNEDKNLTQKRFENINKIAARNKYLFNDSKSDLAWLLAHDKNFLKQLVTTFGYDKEEKINKQVIEDLYKSYTESGQLWQAVKLGEIFFTKDCQGKLKIQEGLLSYVFNNTNENDDRLIYALSNYLNYLFKDDKDGIFAEAPSKKFSVEEKAKIIAYVANIESPAFYKYKPLNSSRAWQKAGTSFYNITGAHPEILKIIEQNNYYGLTPVKNVVENGQLEDEASLSPQGD</sequence>
<organism evidence="1 2">
    <name type="scientific">Chryseobacterium aquifrigidense</name>
    <dbReference type="NCBI Taxonomy" id="558021"/>
    <lineage>
        <taxon>Bacteria</taxon>
        <taxon>Pseudomonadati</taxon>
        <taxon>Bacteroidota</taxon>
        <taxon>Flavobacteriia</taxon>
        <taxon>Flavobacteriales</taxon>
        <taxon>Weeksellaceae</taxon>
        <taxon>Chryseobacterium group</taxon>
        <taxon>Chryseobacterium</taxon>
    </lineage>
</organism>
<accession>A0A543EG52</accession>
<dbReference type="EMBL" id="VFPD01000001">
    <property type="protein sequence ID" value="TQM20547.1"/>
    <property type="molecule type" value="Genomic_DNA"/>
</dbReference>
<keyword evidence="2" id="KW-1185">Reference proteome</keyword>
<reference evidence="1 2" key="1">
    <citation type="submission" date="2019-06" db="EMBL/GenBank/DDBJ databases">
        <title>Sorghum-associated microbial communities from plants grown in Nebraska, USA.</title>
        <authorList>
            <person name="Schachtman D."/>
        </authorList>
    </citation>
    <scope>NUCLEOTIDE SEQUENCE [LARGE SCALE GENOMIC DNA]</scope>
    <source>
        <strain evidence="1 2">110</strain>
    </source>
</reference>
<comment type="caution">
    <text evidence="1">The sequence shown here is derived from an EMBL/GenBank/DDBJ whole genome shotgun (WGS) entry which is preliminary data.</text>
</comment>
<protein>
    <submittedName>
        <fullName evidence="1">Uncharacterized protein</fullName>
    </submittedName>
</protein>
<dbReference type="PROSITE" id="PS51257">
    <property type="entry name" value="PROKAR_LIPOPROTEIN"/>
    <property type="match status" value="1"/>
</dbReference>
<proteinExistence type="predicted"/>
<dbReference type="Proteomes" id="UP000316437">
    <property type="component" value="Unassembled WGS sequence"/>
</dbReference>
<dbReference type="AlphaFoldDB" id="A0A543EG52"/>
<evidence type="ECO:0000313" key="2">
    <source>
        <dbReference type="Proteomes" id="UP000316437"/>
    </source>
</evidence>
<gene>
    <name evidence="1" type="ORF">FB551_0218</name>
</gene>
<name>A0A543EG52_9FLAO</name>